<dbReference type="InterPro" id="IPR011990">
    <property type="entry name" value="TPR-like_helical_dom_sf"/>
</dbReference>
<dbReference type="Gene3D" id="1.25.40.10">
    <property type="entry name" value="Tetratricopeptide repeat domain"/>
    <property type="match status" value="1"/>
</dbReference>
<keyword evidence="3" id="KW-1185">Reference proteome</keyword>
<proteinExistence type="predicted"/>
<keyword evidence="1" id="KW-0732">Signal</keyword>
<feature type="chain" id="PRO_5001760746" evidence="1">
    <location>
        <begin position="23"/>
        <end position="352"/>
    </location>
</feature>
<evidence type="ECO:0000313" key="3">
    <source>
        <dbReference type="Proteomes" id="UP000028073"/>
    </source>
</evidence>
<accession>A0A081ND78</accession>
<reference evidence="2 3" key="1">
    <citation type="submission" date="2014-06" db="EMBL/GenBank/DDBJ databases">
        <title>Whole Genome Sequences of Three Symbiotic Endozoicomonas Bacteria.</title>
        <authorList>
            <person name="Neave M.J."/>
            <person name="Apprill A."/>
            <person name="Voolstra C.R."/>
        </authorList>
    </citation>
    <scope>NUCLEOTIDE SEQUENCE [LARGE SCALE GENOMIC DNA]</scope>
    <source>
        <strain evidence="2 3">DSM 25634</strain>
    </source>
</reference>
<organism evidence="2 3">
    <name type="scientific">Endozoicomonas numazuensis</name>
    <dbReference type="NCBI Taxonomy" id="1137799"/>
    <lineage>
        <taxon>Bacteria</taxon>
        <taxon>Pseudomonadati</taxon>
        <taxon>Pseudomonadota</taxon>
        <taxon>Gammaproteobacteria</taxon>
        <taxon>Oceanospirillales</taxon>
        <taxon>Endozoicomonadaceae</taxon>
        <taxon>Endozoicomonas</taxon>
    </lineage>
</organism>
<comment type="caution">
    <text evidence="2">The sequence shown here is derived from an EMBL/GenBank/DDBJ whole genome shotgun (WGS) entry which is preliminary data.</text>
</comment>
<name>A0A081ND78_9GAMM</name>
<dbReference type="Proteomes" id="UP000028073">
    <property type="component" value="Unassembled WGS sequence"/>
</dbReference>
<protein>
    <submittedName>
        <fullName evidence="2">Uncharacterized protein</fullName>
    </submittedName>
</protein>
<evidence type="ECO:0000313" key="2">
    <source>
        <dbReference type="EMBL" id="KEQ16401.1"/>
    </source>
</evidence>
<dbReference type="OrthoDB" id="255821at2"/>
<dbReference type="AlphaFoldDB" id="A0A081ND78"/>
<sequence length="352" mass="39541">MCRFKGMIFGCILSGVLIPVTALQSVALEQAHTLYFDQYKNSKPGLIKDGGLVFVIVSEPVRQSSSRRSLELKARMKVRQILASEFSGREKLSGSGSSTLDQLLFQEQTLAMNNLGSRVLENRPDGDNYRYVVVLEEAEIARSAREQSTSRAFSPKEIAEQLSILERGKAYELLSSIFMELNLPEIAMQWQRRDFSEKGAGYISRLLSAETGRINPLSAVKAFPGQIRFDSSYDNQPGVAYQQAVSYFEQGIKLEEIVQLLEQSLNQAPGHVASWQYLGAALQAREDWNYASVAYLQWLSMEPSSVEAAAKLAESLFKGGFQNEARRFAPYLKLFSETNPFARKFIELTRDL</sequence>
<dbReference type="STRING" id="1137799.GZ78_21265"/>
<dbReference type="RefSeq" id="WP_034839892.1">
    <property type="nucleotide sequence ID" value="NZ_JOKH01000005.1"/>
</dbReference>
<evidence type="ECO:0000256" key="1">
    <source>
        <dbReference type="SAM" id="SignalP"/>
    </source>
</evidence>
<feature type="signal peptide" evidence="1">
    <location>
        <begin position="1"/>
        <end position="22"/>
    </location>
</feature>
<gene>
    <name evidence="2" type="ORF">GZ78_21265</name>
</gene>
<dbReference type="EMBL" id="JOKH01000005">
    <property type="protein sequence ID" value="KEQ16401.1"/>
    <property type="molecule type" value="Genomic_DNA"/>
</dbReference>
<dbReference type="SUPFAM" id="SSF48452">
    <property type="entry name" value="TPR-like"/>
    <property type="match status" value="1"/>
</dbReference>